<accession>A0ABS7J1B4</accession>
<reference evidence="2 3" key="1">
    <citation type="submission" date="2021-08" db="EMBL/GenBank/DDBJ databases">
        <title>Comparative Genomics Analysis of the Genus Qipengyuania Reveals Extensive Genetic Diversity and Metabolic Versatility, Including the Description of Fifteen Novel Species.</title>
        <authorList>
            <person name="Liu Y."/>
        </authorList>
    </citation>
    <scope>NUCLEOTIDE SEQUENCE [LARGE SCALE GENOMIC DNA]</scope>
    <source>
        <strain evidence="2 3">1NDH17</strain>
    </source>
</reference>
<keyword evidence="1" id="KW-0472">Membrane</keyword>
<evidence type="ECO:0000313" key="3">
    <source>
        <dbReference type="Proteomes" id="UP000783253"/>
    </source>
</evidence>
<dbReference type="EMBL" id="JAIGNK010000002">
    <property type="protein sequence ID" value="MBX7458110.1"/>
    <property type="molecule type" value="Genomic_DNA"/>
</dbReference>
<sequence length="150" mass="16643">METATKTPWHLWVIGIVATLWNAGGAYDYTMTQTRNEDYLRTAADNAGVPYDTMLGYYTSFPAWADAFWALGVWGAFAGSVLLLLRSRFSYHAFLVALLGLAGTTLYTLVADLPAELSSPMMWAFTAVIWVVTGLLAWYARRMTAKGVLR</sequence>
<feature type="transmembrane region" description="Helical" evidence="1">
    <location>
        <begin position="92"/>
        <end position="110"/>
    </location>
</feature>
<feature type="transmembrane region" description="Helical" evidence="1">
    <location>
        <begin position="9"/>
        <end position="27"/>
    </location>
</feature>
<gene>
    <name evidence="2" type="ORF">K3152_07615</name>
</gene>
<dbReference type="RefSeq" id="WP_221573499.1">
    <property type="nucleotide sequence ID" value="NZ_JAIGNK010000002.1"/>
</dbReference>
<protein>
    <submittedName>
        <fullName evidence="2">Uncharacterized protein</fullName>
    </submittedName>
</protein>
<evidence type="ECO:0000256" key="1">
    <source>
        <dbReference type="SAM" id="Phobius"/>
    </source>
</evidence>
<feature type="transmembrane region" description="Helical" evidence="1">
    <location>
        <begin position="67"/>
        <end position="85"/>
    </location>
</feature>
<keyword evidence="1" id="KW-0812">Transmembrane</keyword>
<name>A0ABS7J1B4_9SPHN</name>
<dbReference type="Proteomes" id="UP000783253">
    <property type="component" value="Unassembled WGS sequence"/>
</dbReference>
<keyword evidence="3" id="KW-1185">Reference proteome</keyword>
<feature type="transmembrane region" description="Helical" evidence="1">
    <location>
        <begin position="122"/>
        <end position="140"/>
    </location>
</feature>
<comment type="caution">
    <text evidence="2">The sequence shown here is derived from an EMBL/GenBank/DDBJ whole genome shotgun (WGS) entry which is preliminary data.</text>
</comment>
<keyword evidence="1" id="KW-1133">Transmembrane helix</keyword>
<evidence type="ECO:0000313" key="2">
    <source>
        <dbReference type="EMBL" id="MBX7458110.1"/>
    </source>
</evidence>
<proteinExistence type="predicted"/>
<organism evidence="2 3">
    <name type="scientific">Qipengyuania polymorpha</name>
    <dbReference type="NCBI Taxonomy" id="2867234"/>
    <lineage>
        <taxon>Bacteria</taxon>
        <taxon>Pseudomonadati</taxon>
        <taxon>Pseudomonadota</taxon>
        <taxon>Alphaproteobacteria</taxon>
        <taxon>Sphingomonadales</taxon>
        <taxon>Erythrobacteraceae</taxon>
        <taxon>Qipengyuania</taxon>
    </lineage>
</organism>